<evidence type="ECO:0000256" key="9">
    <source>
        <dbReference type="ARBA" id="ARBA00022777"/>
    </source>
</evidence>
<dbReference type="Gene3D" id="1.20.120.160">
    <property type="entry name" value="HPT domain"/>
    <property type="match status" value="1"/>
</dbReference>
<dbReference type="InterPro" id="IPR003661">
    <property type="entry name" value="HisK_dim/P_dom"/>
</dbReference>
<dbReference type="InterPro" id="IPR001789">
    <property type="entry name" value="Sig_transdc_resp-reg_receiver"/>
</dbReference>
<evidence type="ECO:0000256" key="1">
    <source>
        <dbReference type="ARBA" id="ARBA00000085"/>
    </source>
</evidence>
<gene>
    <name evidence="20" type="ORF">SAMN04515674_10127</name>
</gene>
<dbReference type="SUPFAM" id="SSF55874">
    <property type="entry name" value="ATPase domain of HSP90 chaperone/DNA topoisomerase II/histidine kinase"/>
    <property type="match status" value="1"/>
</dbReference>
<dbReference type="EMBL" id="FOXH01000001">
    <property type="protein sequence ID" value="SFP02438.1"/>
    <property type="molecule type" value="Genomic_DNA"/>
</dbReference>
<proteinExistence type="predicted"/>
<dbReference type="Proteomes" id="UP000199306">
    <property type="component" value="Unassembled WGS sequence"/>
</dbReference>
<dbReference type="SMART" id="SM00387">
    <property type="entry name" value="HATPase_c"/>
    <property type="match status" value="1"/>
</dbReference>
<evidence type="ECO:0000313" key="21">
    <source>
        <dbReference type="Proteomes" id="UP000199306"/>
    </source>
</evidence>
<dbReference type="Pfam" id="PF00072">
    <property type="entry name" value="Response_reg"/>
    <property type="match status" value="2"/>
</dbReference>
<evidence type="ECO:0000313" key="20">
    <source>
        <dbReference type="EMBL" id="SFP02438.1"/>
    </source>
</evidence>
<dbReference type="OrthoDB" id="9811889at2"/>
<dbReference type="InterPro" id="IPR003594">
    <property type="entry name" value="HATPase_dom"/>
</dbReference>
<evidence type="ECO:0000256" key="5">
    <source>
        <dbReference type="ARBA" id="ARBA00022553"/>
    </source>
</evidence>
<feature type="domain" description="Histidine kinase" evidence="17">
    <location>
        <begin position="477"/>
        <end position="699"/>
    </location>
</feature>
<dbReference type="Gene3D" id="3.30.565.10">
    <property type="entry name" value="Histidine kinase-like ATPase, C-terminal domain"/>
    <property type="match status" value="1"/>
</dbReference>
<reference evidence="20 21" key="1">
    <citation type="submission" date="2016-10" db="EMBL/GenBank/DDBJ databases">
        <authorList>
            <person name="de Groot N.N."/>
        </authorList>
    </citation>
    <scope>NUCLEOTIDE SEQUENCE [LARGE SCALE GENOMIC DNA]</scope>
    <source>
        <strain evidence="21">E92,LMG 26720,CCM 7988</strain>
    </source>
</reference>
<feature type="domain" description="Response regulatory" evidence="18">
    <location>
        <begin position="861"/>
        <end position="979"/>
    </location>
</feature>
<feature type="domain" description="HPt" evidence="19">
    <location>
        <begin position="1013"/>
        <end position="1102"/>
    </location>
</feature>
<evidence type="ECO:0000256" key="2">
    <source>
        <dbReference type="ARBA" id="ARBA00004651"/>
    </source>
</evidence>
<keyword evidence="11 16" id="KW-1133">Transmembrane helix</keyword>
<feature type="transmembrane region" description="Helical" evidence="16">
    <location>
        <begin position="314"/>
        <end position="334"/>
    </location>
</feature>
<evidence type="ECO:0000256" key="11">
    <source>
        <dbReference type="ARBA" id="ARBA00022989"/>
    </source>
</evidence>
<dbReference type="CDD" id="cd00082">
    <property type="entry name" value="HisKA"/>
    <property type="match status" value="1"/>
</dbReference>
<dbReference type="RefSeq" id="WP_092010328.1">
    <property type="nucleotide sequence ID" value="NZ_FOXH01000001.1"/>
</dbReference>
<evidence type="ECO:0000256" key="12">
    <source>
        <dbReference type="ARBA" id="ARBA00023012"/>
    </source>
</evidence>
<keyword evidence="6" id="KW-0808">Transferase</keyword>
<accession>A0A1I5LYK1</accession>
<dbReference type="SUPFAM" id="SSF47226">
    <property type="entry name" value="Histidine-containing phosphotransfer domain, HPT domain"/>
    <property type="match status" value="1"/>
</dbReference>
<dbReference type="InterPro" id="IPR036890">
    <property type="entry name" value="HATPase_C_sf"/>
</dbReference>
<evidence type="ECO:0000256" key="7">
    <source>
        <dbReference type="ARBA" id="ARBA00022692"/>
    </source>
</evidence>
<dbReference type="CDD" id="cd16922">
    <property type="entry name" value="HATPase_EvgS-ArcB-TorS-like"/>
    <property type="match status" value="1"/>
</dbReference>
<feature type="transmembrane region" description="Helical" evidence="16">
    <location>
        <begin position="430"/>
        <end position="449"/>
    </location>
</feature>
<dbReference type="PANTHER" id="PTHR45339">
    <property type="entry name" value="HYBRID SIGNAL TRANSDUCTION HISTIDINE KINASE J"/>
    <property type="match status" value="1"/>
</dbReference>
<keyword evidence="9 20" id="KW-0418">Kinase</keyword>
<feature type="transmembrane region" description="Helical" evidence="16">
    <location>
        <begin position="280"/>
        <end position="302"/>
    </location>
</feature>
<keyword evidence="13 16" id="KW-0472">Membrane</keyword>
<dbReference type="InterPro" id="IPR011006">
    <property type="entry name" value="CheY-like_superfamily"/>
</dbReference>
<feature type="modified residue" description="4-aspartylphosphate" evidence="15">
    <location>
        <position position="912"/>
    </location>
</feature>
<evidence type="ECO:0000256" key="6">
    <source>
        <dbReference type="ARBA" id="ARBA00022679"/>
    </source>
</evidence>
<evidence type="ECO:0000259" key="17">
    <source>
        <dbReference type="PROSITE" id="PS50109"/>
    </source>
</evidence>
<comment type="subcellular location">
    <subcellularLocation>
        <location evidence="2">Cell membrane</location>
        <topology evidence="2">Multi-pass membrane protein</topology>
    </subcellularLocation>
</comment>
<dbReference type="GO" id="GO:0005524">
    <property type="term" value="F:ATP binding"/>
    <property type="evidence" value="ECO:0007669"/>
    <property type="project" value="UniProtKB-KW"/>
</dbReference>
<dbReference type="InterPro" id="IPR005467">
    <property type="entry name" value="His_kinase_dom"/>
</dbReference>
<dbReference type="Pfam" id="PF00512">
    <property type="entry name" value="HisKA"/>
    <property type="match status" value="1"/>
</dbReference>
<evidence type="ECO:0000259" key="18">
    <source>
        <dbReference type="PROSITE" id="PS50110"/>
    </source>
</evidence>
<dbReference type="FunFam" id="1.10.287.130:FF:000003">
    <property type="entry name" value="Histidine kinase"/>
    <property type="match status" value="1"/>
</dbReference>
<dbReference type="InterPro" id="IPR011623">
    <property type="entry name" value="7TMR_DISM_rcpt_extracell_dom1"/>
</dbReference>
<dbReference type="PRINTS" id="PR00344">
    <property type="entry name" value="BCTRLSENSOR"/>
</dbReference>
<feature type="domain" description="Response regulatory" evidence="18">
    <location>
        <begin position="715"/>
        <end position="834"/>
    </location>
</feature>
<dbReference type="InterPro" id="IPR008207">
    <property type="entry name" value="Sig_transdc_His_kin_Hpt_dom"/>
</dbReference>
<dbReference type="CDD" id="cd17546">
    <property type="entry name" value="REC_hyHK_CKI1_RcsC-like"/>
    <property type="match status" value="2"/>
</dbReference>
<feature type="transmembrane region" description="Helical" evidence="16">
    <location>
        <begin position="403"/>
        <end position="424"/>
    </location>
</feature>
<dbReference type="InterPro" id="IPR036641">
    <property type="entry name" value="HPT_dom_sf"/>
</dbReference>
<feature type="modified residue" description="4-aspartylphosphate" evidence="15">
    <location>
        <position position="765"/>
    </location>
</feature>
<name>A0A1I5LYK1_9BACT</name>
<dbReference type="AlphaFoldDB" id="A0A1I5LYK1"/>
<dbReference type="Pfam" id="PF07695">
    <property type="entry name" value="7TMR-DISM_7TM"/>
    <property type="match status" value="1"/>
</dbReference>
<comment type="catalytic activity">
    <reaction evidence="1">
        <text>ATP + protein L-histidine = ADP + protein N-phospho-L-histidine.</text>
        <dbReference type="EC" id="2.7.13.3"/>
    </reaction>
</comment>
<evidence type="ECO:0000256" key="15">
    <source>
        <dbReference type="PROSITE-ProRule" id="PRU00169"/>
    </source>
</evidence>
<keyword evidence="10" id="KW-0067">ATP-binding</keyword>
<dbReference type="SMART" id="SM00388">
    <property type="entry name" value="HisKA"/>
    <property type="match status" value="1"/>
</dbReference>
<dbReference type="PROSITE" id="PS50894">
    <property type="entry name" value="HPT"/>
    <property type="match status" value="1"/>
</dbReference>
<evidence type="ECO:0000256" key="8">
    <source>
        <dbReference type="ARBA" id="ARBA00022741"/>
    </source>
</evidence>
<dbReference type="SMART" id="SM00448">
    <property type="entry name" value="REC"/>
    <property type="match status" value="2"/>
</dbReference>
<dbReference type="FunFam" id="3.30.565.10:FF:000010">
    <property type="entry name" value="Sensor histidine kinase RcsC"/>
    <property type="match status" value="1"/>
</dbReference>
<organism evidence="20 21">
    <name type="scientific">Pseudarcicella hirudinis</name>
    <dbReference type="NCBI Taxonomy" id="1079859"/>
    <lineage>
        <taxon>Bacteria</taxon>
        <taxon>Pseudomonadati</taxon>
        <taxon>Bacteroidota</taxon>
        <taxon>Cytophagia</taxon>
        <taxon>Cytophagales</taxon>
        <taxon>Flectobacillaceae</taxon>
        <taxon>Pseudarcicella</taxon>
    </lineage>
</organism>
<keyword evidence="8" id="KW-0547">Nucleotide-binding</keyword>
<dbReference type="Gene3D" id="3.40.50.2300">
    <property type="match status" value="2"/>
</dbReference>
<dbReference type="STRING" id="1079859.SAMN04515674_10127"/>
<keyword evidence="4" id="KW-1003">Cell membrane</keyword>
<evidence type="ECO:0000256" key="4">
    <source>
        <dbReference type="ARBA" id="ARBA00022475"/>
    </source>
</evidence>
<dbReference type="PROSITE" id="PS50109">
    <property type="entry name" value="HIS_KIN"/>
    <property type="match status" value="1"/>
</dbReference>
<evidence type="ECO:0000256" key="10">
    <source>
        <dbReference type="ARBA" id="ARBA00022840"/>
    </source>
</evidence>
<feature type="transmembrane region" description="Helical" evidence="16">
    <location>
        <begin position="374"/>
        <end position="396"/>
    </location>
</feature>
<dbReference type="PANTHER" id="PTHR45339:SF1">
    <property type="entry name" value="HYBRID SIGNAL TRANSDUCTION HISTIDINE KINASE J"/>
    <property type="match status" value="1"/>
</dbReference>
<dbReference type="GO" id="GO:0000155">
    <property type="term" value="F:phosphorelay sensor kinase activity"/>
    <property type="evidence" value="ECO:0007669"/>
    <property type="project" value="InterPro"/>
</dbReference>
<dbReference type="InterPro" id="IPR036097">
    <property type="entry name" value="HisK_dim/P_sf"/>
</dbReference>
<protein>
    <recommendedName>
        <fullName evidence="3">histidine kinase</fullName>
        <ecNumber evidence="3">2.7.13.3</ecNumber>
    </recommendedName>
</protein>
<keyword evidence="21" id="KW-1185">Reference proteome</keyword>
<dbReference type="EC" id="2.7.13.3" evidence="3"/>
<feature type="transmembrane region" description="Helical" evidence="16">
    <location>
        <begin position="254"/>
        <end position="273"/>
    </location>
</feature>
<dbReference type="Gene3D" id="1.10.287.130">
    <property type="match status" value="1"/>
</dbReference>
<evidence type="ECO:0000259" key="19">
    <source>
        <dbReference type="PROSITE" id="PS50894"/>
    </source>
</evidence>
<dbReference type="GO" id="GO:0005886">
    <property type="term" value="C:plasma membrane"/>
    <property type="evidence" value="ECO:0007669"/>
    <property type="project" value="UniProtKB-SubCell"/>
</dbReference>
<dbReference type="Pfam" id="PF02518">
    <property type="entry name" value="HATPase_c"/>
    <property type="match status" value="1"/>
</dbReference>
<feature type="modified residue" description="Phosphohistidine" evidence="14">
    <location>
        <position position="1052"/>
    </location>
</feature>
<dbReference type="Pfam" id="PF01627">
    <property type="entry name" value="Hpt"/>
    <property type="match status" value="1"/>
</dbReference>
<dbReference type="SUPFAM" id="SSF52172">
    <property type="entry name" value="CheY-like"/>
    <property type="match status" value="2"/>
</dbReference>
<dbReference type="SUPFAM" id="SSF47384">
    <property type="entry name" value="Homodimeric domain of signal transducing histidine kinase"/>
    <property type="match status" value="1"/>
</dbReference>
<dbReference type="InterPro" id="IPR004358">
    <property type="entry name" value="Sig_transdc_His_kin-like_C"/>
</dbReference>
<evidence type="ECO:0000256" key="13">
    <source>
        <dbReference type="ARBA" id="ARBA00023136"/>
    </source>
</evidence>
<evidence type="ECO:0000256" key="14">
    <source>
        <dbReference type="PROSITE-ProRule" id="PRU00110"/>
    </source>
</evidence>
<keyword evidence="7 16" id="KW-0812">Transmembrane</keyword>
<feature type="transmembrane region" description="Helical" evidence="16">
    <location>
        <begin position="346"/>
        <end position="368"/>
    </location>
</feature>
<evidence type="ECO:0000256" key="3">
    <source>
        <dbReference type="ARBA" id="ARBA00012438"/>
    </source>
</evidence>
<sequence>MKLFEEEVSGLTKNDPENIPNGTDPFNTCCHKTIELTHTKSEFYSVVFLYACIPVKRGFLSAIFLSFIFIGSSFGMSPSNGVLDLRQHDFEKNPSLAIDENWAFYWQKLISPDQLSKAPAPDFYTILSKTWNEQKVLKIPFKAFGCASYALKVYVDHKKNPILAFSFPAVYSSYNFWINGELIAKNGTVAASSQDYQPHWLPVIKVYAPKSDTLQMLMQIANFDHFKGGIAKQIMMGKTETLLESRELEVASDLLLTGVLLMGALLFFALYLMGERDRELLFFALFCLVFIYRILGVDNIYYIHHLFPDLNWHLTIHLEYFATFFGIFIFTLFLRELYPDETKDFFLKAITGASLFYIVLLIFTPAFIFTYAAAFFYLVVLVFIGYNFYITIYAYINKRQGALYALLSSIALGIAISLTILGYFEFLEYTPLYFFFGYLGFIFFQNLILSYRFAYSLRHAKEQAEQGGRAKSEFLANMSHEIRTPLNGVIGFTDLLMKTPLNETQLKYTSTVYQSANSLLSIINDILDFSKIEAGKLELSVEKTDLQELGTQVVNIISFQAEEKYLEVILNIPPDAPRFIWVDPVRLRQILVNLLGNAVKFTHQGEIELKVELLEKSVNGETGFRFSVRDTGVGIDEANQQKIFNAFSQEDASTTRKFGGTGLGLSISNKLLELMNSKLKLQSRKEEGSTFYFELSLETDEDDQPVLENYENIRKVLIVDDNAVNRNILKDMLSIKNIASEQVNNGMEALQKLSTGEQFDLILMDYHMPYMDGLETVRKIREQTELKEQPLIMLLHSSSVDQKISDACKTLDIRQRLIKPFNINQLYGAIATLPIENIEKVRVKTAKETKTEAAPSLKEISILIVEDNPVNMLLARTILRSLFPQSRILEAENGKLGVEVFLREPLDIIFMDVQMPVMGGYEATKEIRAAEKEGHVPIIALTAGTVKGEREKCLEAGMDEYLTKPVVKETIAKTMSKWLPVQVAGVNEESPENKPDVKVHFDKNEFSKRIDFDEALMGELLFLARASLEAFSPNLQKLIENRDLKGIRALAHRLKGTSLSACFNLLVEKAGRLEAFTTFDEQKIQAIATEIEEEITYLKTLI</sequence>
<dbReference type="PROSITE" id="PS50110">
    <property type="entry name" value="RESPONSE_REGULATORY"/>
    <property type="match status" value="2"/>
</dbReference>
<evidence type="ECO:0000256" key="16">
    <source>
        <dbReference type="SAM" id="Phobius"/>
    </source>
</evidence>
<keyword evidence="12" id="KW-0902">Two-component regulatory system</keyword>
<keyword evidence="5 15" id="KW-0597">Phosphoprotein</keyword>